<evidence type="ECO:0000313" key="2">
    <source>
        <dbReference type="Proteomes" id="UP000249057"/>
    </source>
</evidence>
<dbReference type="EMBL" id="KZ825346">
    <property type="protein sequence ID" value="RAH45275.1"/>
    <property type="molecule type" value="Genomic_DNA"/>
</dbReference>
<reference evidence="1" key="1">
    <citation type="submission" date="2018-02" db="EMBL/GenBank/DDBJ databases">
        <title>The genomes of Aspergillus section Nigri reveals drivers in fungal speciation.</title>
        <authorList>
            <consortium name="DOE Joint Genome Institute"/>
            <person name="Vesth T.C."/>
            <person name="Nybo J."/>
            <person name="Theobald S."/>
            <person name="Brandl J."/>
            <person name="Frisvad J.C."/>
            <person name="Nielsen K.F."/>
            <person name="Lyhne E.K."/>
            <person name="Kogle M.E."/>
            <person name="Kuo A."/>
            <person name="Riley R."/>
            <person name="Clum A."/>
            <person name="Nolan M."/>
            <person name="Lipzen A."/>
            <person name="Salamov A."/>
            <person name="Henrissat B."/>
            <person name="Wiebenga A."/>
            <person name="De vries R.P."/>
            <person name="Grigoriev I.V."/>
            <person name="Mortensen U.H."/>
            <person name="Andersen M.R."/>
            <person name="Baker S.E."/>
        </authorList>
    </citation>
    <scope>NUCLEOTIDE SEQUENCE</scope>
    <source>
        <strain evidence="1">CBS 621.78</strain>
    </source>
</reference>
<proteinExistence type="predicted"/>
<sequence>MGGPPSIRQLSQNPSRIRHVSLNEPCSFSHPTNASILMNGFSFCISNARQFRLKLLDGQINQAPNSLVLGNLWQGDVETQVPPHSVSHSLGDHRNDHSYELLCSMWVDGEHGFDRLHRPHARVRHGPAVPQFSDHGGSSSRFPNIGGWC</sequence>
<protein>
    <submittedName>
        <fullName evidence="1">Uncharacterized protein</fullName>
    </submittedName>
</protein>
<organism evidence="1 2">
    <name type="scientific">Aspergillus brunneoviolaceus CBS 621.78</name>
    <dbReference type="NCBI Taxonomy" id="1450534"/>
    <lineage>
        <taxon>Eukaryota</taxon>
        <taxon>Fungi</taxon>
        <taxon>Dikarya</taxon>
        <taxon>Ascomycota</taxon>
        <taxon>Pezizomycotina</taxon>
        <taxon>Eurotiomycetes</taxon>
        <taxon>Eurotiomycetidae</taxon>
        <taxon>Eurotiales</taxon>
        <taxon>Aspergillaceae</taxon>
        <taxon>Aspergillus</taxon>
        <taxon>Aspergillus subgen. Circumdati</taxon>
    </lineage>
</organism>
<name>A0ACD1G7R5_9EURO</name>
<gene>
    <name evidence="1" type="ORF">BO95DRAFT_145147</name>
</gene>
<dbReference type="Proteomes" id="UP000249057">
    <property type="component" value="Unassembled WGS sequence"/>
</dbReference>
<keyword evidence="2" id="KW-1185">Reference proteome</keyword>
<accession>A0ACD1G7R5</accession>
<evidence type="ECO:0000313" key="1">
    <source>
        <dbReference type="EMBL" id="RAH45275.1"/>
    </source>
</evidence>